<feature type="transmembrane region" description="Helical" evidence="1">
    <location>
        <begin position="299"/>
        <end position="324"/>
    </location>
</feature>
<feature type="transmembrane region" description="Helical" evidence="1">
    <location>
        <begin position="236"/>
        <end position="257"/>
    </location>
</feature>
<organism evidence="2 3">
    <name type="scientific">Liquidambar formosana</name>
    <name type="common">Formosan gum</name>
    <dbReference type="NCBI Taxonomy" id="63359"/>
    <lineage>
        <taxon>Eukaryota</taxon>
        <taxon>Viridiplantae</taxon>
        <taxon>Streptophyta</taxon>
        <taxon>Embryophyta</taxon>
        <taxon>Tracheophyta</taxon>
        <taxon>Spermatophyta</taxon>
        <taxon>Magnoliopsida</taxon>
        <taxon>eudicotyledons</taxon>
        <taxon>Gunneridae</taxon>
        <taxon>Pentapetalae</taxon>
        <taxon>Saxifragales</taxon>
        <taxon>Altingiaceae</taxon>
        <taxon>Liquidambar</taxon>
    </lineage>
</organism>
<feature type="transmembrane region" description="Helical" evidence="1">
    <location>
        <begin position="93"/>
        <end position="113"/>
    </location>
</feature>
<feature type="transmembrane region" description="Helical" evidence="1">
    <location>
        <begin position="269"/>
        <end position="293"/>
    </location>
</feature>
<accession>A0AAP0S846</accession>
<feature type="transmembrane region" description="Helical" evidence="1">
    <location>
        <begin position="178"/>
        <end position="201"/>
    </location>
</feature>
<keyword evidence="3" id="KW-1185">Reference proteome</keyword>
<keyword evidence="1" id="KW-1133">Transmembrane helix</keyword>
<keyword evidence="1" id="KW-0812">Transmembrane</keyword>
<evidence type="ECO:0000313" key="3">
    <source>
        <dbReference type="Proteomes" id="UP001415857"/>
    </source>
</evidence>
<keyword evidence="1" id="KW-0472">Membrane</keyword>
<feature type="transmembrane region" description="Helical" evidence="1">
    <location>
        <begin position="58"/>
        <end position="81"/>
    </location>
</feature>
<dbReference type="AlphaFoldDB" id="A0AAP0S846"/>
<proteinExistence type="predicted"/>
<dbReference type="EMBL" id="JBBPBK010000001">
    <property type="protein sequence ID" value="KAK9292611.1"/>
    <property type="molecule type" value="Genomic_DNA"/>
</dbReference>
<evidence type="ECO:0000256" key="1">
    <source>
        <dbReference type="SAM" id="Phobius"/>
    </source>
</evidence>
<dbReference type="Proteomes" id="UP001415857">
    <property type="component" value="Unassembled WGS sequence"/>
</dbReference>
<evidence type="ECO:0000313" key="2">
    <source>
        <dbReference type="EMBL" id="KAK9292611.1"/>
    </source>
</evidence>
<dbReference type="PANTHER" id="PTHR34116">
    <property type="entry name" value="PLASMINOGEN ACTIVATOR INHIBITOR"/>
    <property type="match status" value="1"/>
</dbReference>
<sequence>MRKLIFTVNTNLSSPPPRRLPPRSLPRTHSLQQKTIVPHRRAMILIPPIACPDSFFDIITLSLIAAVLLLSLLSLSFILHLRFKSRTSHHLQNFNSLWTVRFLLVSFTSLWALNELLRLPFFRHKYLIPLFTSLTFSHQADLCKINVVLSLGVFQPGFLVTLLFLVNVSIKKRNPRDVWAIVFVLTVCLPVLFLQIFFVFFSPESLPEVFRQSSVLFKDSFGNETVLCTYPLMSTIVFGAFGIAYSVGFLLSCWRVVSLVINKGLTVRIYALAIAVLIPLPIQIALMGISVLWRPDAAAYGGVTLVVLFSVFLCTAAGEVLLVIKPIADALNAGGDCCRWTPGEIASPEFAEKRLVNAGE</sequence>
<dbReference type="PANTHER" id="PTHR34116:SF9">
    <property type="entry name" value="OS08G0346600 PROTEIN"/>
    <property type="match status" value="1"/>
</dbReference>
<protein>
    <submittedName>
        <fullName evidence="2">Uncharacterized protein</fullName>
    </submittedName>
</protein>
<comment type="caution">
    <text evidence="2">The sequence shown here is derived from an EMBL/GenBank/DDBJ whole genome shotgun (WGS) entry which is preliminary data.</text>
</comment>
<gene>
    <name evidence="2" type="ORF">L1049_020586</name>
</gene>
<reference evidence="2 3" key="1">
    <citation type="journal article" date="2024" name="Plant J.">
        <title>Genome sequences and population genomics reveal climatic adaptation and genomic divergence between two closely related sweetgum species.</title>
        <authorList>
            <person name="Xu W.Q."/>
            <person name="Ren C.Q."/>
            <person name="Zhang X.Y."/>
            <person name="Comes H.P."/>
            <person name="Liu X.H."/>
            <person name="Li Y.G."/>
            <person name="Kettle C.J."/>
            <person name="Jalonen R."/>
            <person name="Gaisberger H."/>
            <person name="Ma Y.Z."/>
            <person name="Qiu Y.X."/>
        </authorList>
    </citation>
    <scope>NUCLEOTIDE SEQUENCE [LARGE SCALE GENOMIC DNA]</scope>
    <source>
        <strain evidence="2">Hangzhou</strain>
    </source>
</reference>
<feature type="transmembrane region" description="Helical" evidence="1">
    <location>
        <begin position="145"/>
        <end position="166"/>
    </location>
</feature>
<name>A0AAP0S846_LIQFO</name>